<dbReference type="SMART" id="SM00033">
    <property type="entry name" value="CH"/>
    <property type="match status" value="1"/>
</dbReference>
<sequence>MPASADEAPEEAPPAGSKSSPAASSRGRRSDLLGDAPSPPPLAPLQEAERILQADLKCLQFHPFEQAGMEYESVLKEIGGFGRVQKAIFLALSFTSFKAVLDLELMVLTLHESKFRCAQQNSSDYVAQNYSEHCRISRLVGDDTNFTLINETCTKFDYQHGDVISKSMVEEYNLVCDRKHYATGMMSVFFLGCALGMLFGTLGDKIGRKKILIVCGVTDLITTILPAFMPTAETQIFARFLKGFPAAVYYQGLLIMEEMTEEKHRAVLGNLYWLFWCVGYMFSGVVVYIFKEWDKIQLFSTVFCLNYIVIFIVVPESPRWLVLKGRVEEAVDVLKRIAKWNGIKWEHKVSKVKALDVEEEPTGNILDLVTYPEMRMKSIVIFFNLAMFAMCYFGLSTDTTFITTNIVLNVLLNGAVEIPSSFIGWLGSDRYGRKYTTVIITVLSGFCLIAVPIVPTGGVYNIVKAVVAMVGKCLLTTGYCIADVWAAEIFPTSVRNNGLFLATTLAMLSNIVAPVINTLSDVATFLPGLIFGITSIVSALSLLLLPETKGLPLPETVPSSEGLVRGRERQWAIETFSRERAQSLLDDDDMEAKKKGVMVELETNHRALHWEPNVSNNNHAENGNDDLSDFDSANSTAKLFERSRIKALADEREAVQKKTFTKWVNSHLTKESLQVDELYLDLRDGRLLLRLLELITGDQLPRPTRGRMRIHCLENVDKALAYLSDQCVHLENMGAHDIVDGSARLTLGLIWTIILRFQIQDVVFDRRDFSVASTAVPYMSAAPAGLAYSTPSAGRVSSGDSRLAKDALLLWCQMKTAGYANVNVRNFTNSWRDGLAFNAIIHKHRR</sequence>
<evidence type="ECO:0000256" key="7">
    <source>
        <dbReference type="SAM" id="MobiDB-lite"/>
    </source>
</evidence>
<evidence type="ECO:0000256" key="4">
    <source>
        <dbReference type="ARBA" id="ARBA00022989"/>
    </source>
</evidence>
<dbReference type="AlphaFoldDB" id="A0A1I8IPY4"/>
<dbReference type="WBParaSite" id="maker-uti_cns_0014798-snap-gene-0.2-mRNA-1">
    <property type="protein sequence ID" value="maker-uti_cns_0014798-snap-gene-0.2-mRNA-1"/>
    <property type="gene ID" value="maker-uti_cns_0014798-snap-gene-0.2"/>
</dbReference>
<dbReference type="SUPFAM" id="SSF47576">
    <property type="entry name" value="Calponin-homology domain, CH-domain"/>
    <property type="match status" value="1"/>
</dbReference>
<dbReference type="InterPro" id="IPR005828">
    <property type="entry name" value="MFS_sugar_transport-like"/>
</dbReference>
<evidence type="ECO:0000256" key="2">
    <source>
        <dbReference type="ARBA" id="ARBA00022692"/>
    </source>
</evidence>
<keyword evidence="2 8" id="KW-0812">Transmembrane</keyword>
<dbReference type="SUPFAM" id="SSF103473">
    <property type="entry name" value="MFS general substrate transporter"/>
    <property type="match status" value="1"/>
</dbReference>
<feature type="compositionally biased region" description="Low complexity" evidence="7">
    <location>
        <begin position="13"/>
        <end position="25"/>
    </location>
</feature>
<keyword evidence="4 8" id="KW-1133">Transmembrane helix</keyword>
<feature type="transmembrane region" description="Helical" evidence="8">
    <location>
        <begin position="466"/>
        <end position="486"/>
    </location>
</feature>
<evidence type="ECO:0000313" key="11">
    <source>
        <dbReference type="Proteomes" id="UP000095280"/>
    </source>
</evidence>
<dbReference type="GO" id="GO:0016020">
    <property type="term" value="C:membrane"/>
    <property type="evidence" value="ECO:0007669"/>
    <property type="project" value="UniProtKB-SubCell"/>
</dbReference>
<feature type="transmembrane region" description="Helical" evidence="8">
    <location>
        <begin position="435"/>
        <end position="454"/>
    </location>
</feature>
<feature type="domain" description="Calponin-homology (CH)" evidence="9">
    <location>
        <begin position="654"/>
        <end position="758"/>
    </location>
</feature>
<accession>A0A1I8IPY4</accession>
<dbReference type="InterPro" id="IPR001715">
    <property type="entry name" value="CH_dom"/>
</dbReference>
<dbReference type="InterPro" id="IPR036872">
    <property type="entry name" value="CH_dom_sf"/>
</dbReference>
<feature type="transmembrane region" description="Helical" evidence="8">
    <location>
        <begin position="181"/>
        <end position="199"/>
    </location>
</feature>
<evidence type="ECO:0000256" key="6">
    <source>
        <dbReference type="ARBA" id="ARBA00023203"/>
    </source>
</evidence>
<dbReference type="Pfam" id="PF00083">
    <property type="entry name" value="Sugar_tr"/>
    <property type="match status" value="1"/>
</dbReference>
<proteinExistence type="predicted"/>
<feature type="transmembrane region" description="Helical" evidence="8">
    <location>
        <begin position="378"/>
        <end position="395"/>
    </location>
</feature>
<evidence type="ECO:0000256" key="8">
    <source>
        <dbReference type="SAM" id="Phobius"/>
    </source>
</evidence>
<feature type="transmembrane region" description="Helical" evidence="8">
    <location>
        <begin position="211"/>
        <end position="230"/>
    </location>
</feature>
<reference evidence="12" key="1">
    <citation type="submission" date="2016-11" db="UniProtKB">
        <authorList>
            <consortium name="WormBaseParasite"/>
        </authorList>
    </citation>
    <scope>IDENTIFICATION</scope>
</reference>
<keyword evidence="3" id="KW-0677">Repeat</keyword>
<feature type="transmembrane region" description="Helical" evidence="8">
    <location>
        <begin position="296"/>
        <end position="314"/>
    </location>
</feature>
<protein>
    <submittedName>
        <fullName evidence="12">MFS domain-containing protein</fullName>
    </submittedName>
</protein>
<feature type="transmembrane region" description="Helical" evidence="8">
    <location>
        <begin position="522"/>
        <end position="545"/>
    </location>
</feature>
<dbReference type="FunFam" id="1.10.418.10:FF:000004">
    <property type="entry name" value="Spectrin beta chain"/>
    <property type="match status" value="1"/>
</dbReference>
<dbReference type="Pfam" id="PF00307">
    <property type="entry name" value="CH"/>
    <property type="match status" value="2"/>
</dbReference>
<dbReference type="InterPro" id="IPR020846">
    <property type="entry name" value="MFS_dom"/>
</dbReference>
<organism evidence="11 12">
    <name type="scientific">Macrostomum lignano</name>
    <dbReference type="NCBI Taxonomy" id="282301"/>
    <lineage>
        <taxon>Eukaryota</taxon>
        <taxon>Metazoa</taxon>
        <taxon>Spiralia</taxon>
        <taxon>Lophotrochozoa</taxon>
        <taxon>Platyhelminthes</taxon>
        <taxon>Rhabditophora</taxon>
        <taxon>Macrostomorpha</taxon>
        <taxon>Macrostomida</taxon>
        <taxon>Macrostomidae</taxon>
        <taxon>Macrostomum</taxon>
    </lineage>
</organism>
<evidence type="ECO:0000259" key="9">
    <source>
        <dbReference type="PROSITE" id="PS50021"/>
    </source>
</evidence>
<feature type="domain" description="Major facilitator superfamily (MFS) profile" evidence="10">
    <location>
        <begin position="88"/>
        <end position="550"/>
    </location>
</feature>
<dbReference type="InterPro" id="IPR001589">
    <property type="entry name" value="Actinin_actin-bd_CS"/>
</dbReference>
<dbReference type="GO" id="GO:0022857">
    <property type="term" value="F:transmembrane transporter activity"/>
    <property type="evidence" value="ECO:0007669"/>
    <property type="project" value="InterPro"/>
</dbReference>
<feature type="region of interest" description="Disordered" evidence="7">
    <location>
        <begin position="1"/>
        <end position="43"/>
    </location>
</feature>
<dbReference type="PROSITE" id="PS00020">
    <property type="entry name" value="ACTININ_2"/>
    <property type="match status" value="1"/>
</dbReference>
<name>A0A1I8IPY4_9PLAT</name>
<keyword evidence="6" id="KW-0009">Actin-binding</keyword>
<evidence type="ECO:0000259" key="10">
    <source>
        <dbReference type="PROSITE" id="PS50850"/>
    </source>
</evidence>
<dbReference type="PANTHER" id="PTHR11915">
    <property type="entry name" value="SPECTRIN/FILAMIN RELATED CYTOSKELETAL PROTEIN"/>
    <property type="match status" value="1"/>
</dbReference>
<keyword evidence="5 8" id="KW-0472">Membrane</keyword>
<dbReference type="Proteomes" id="UP000095280">
    <property type="component" value="Unplaced"/>
</dbReference>
<evidence type="ECO:0000256" key="3">
    <source>
        <dbReference type="ARBA" id="ARBA00022737"/>
    </source>
</evidence>
<comment type="subcellular location">
    <subcellularLocation>
        <location evidence="1">Membrane</location>
        <topology evidence="1">Multi-pass membrane protein</topology>
    </subcellularLocation>
</comment>
<dbReference type="Gene3D" id="1.20.1250.20">
    <property type="entry name" value="MFS general substrate transporter like domains"/>
    <property type="match status" value="1"/>
</dbReference>
<dbReference type="InterPro" id="IPR036259">
    <property type="entry name" value="MFS_trans_sf"/>
</dbReference>
<feature type="domain" description="Calponin-homology (CH)" evidence="9">
    <location>
        <begin position="802"/>
        <end position="846"/>
    </location>
</feature>
<evidence type="ECO:0000256" key="5">
    <source>
        <dbReference type="ARBA" id="ARBA00023136"/>
    </source>
</evidence>
<keyword evidence="11" id="KW-1185">Reference proteome</keyword>
<evidence type="ECO:0000256" key="1">
    <source>
        <dbReference type="ARBA" id="ARBA00004141"/>
    </source>
</evidence>
<feature type="transmembrane region" description="Helical" evidence="8">
    <location>
        <begin position="236"/>
        <end position="255"/>
    </location>
</feature>
<dbReference type="PROSITE" id="PS00019">
    <property type="entry name" value="ACTININ_1"/>
    <property type="match status" value="1"/>
</dbReference>
<dbReference type="PROSITE" id="PS50021">
    <property type="entry name" value="CH"/>
    <property type="match status" value="2"/>
</dbReference>
<evidence type="ECO:0000313" key="12">
    <source>
        <dbReference type="WBParaSite" id="maker-uti_cns_0014798-snap-gene-0.2-mRNA-1"/>
    </source>
</evidence>
<feature type="transmembrane region" description="Helical" evidence="8">
    <location>
        <begin position="498"/>
        <end position="516"/>
    </location>
</feature>
<dbReference type="Gene3D" id="1.10.418.10">
    <property type="entry name" value="Calponin-like domain"/>
    <property type="match status" value="2"/>
</dbReference>
<dbReference type="GO" id="GO:0003779">
    <property type="term" value="F:actin binding"/>
    <property type="evidence" value="ECO:0007669"/>
    <property type="project" value="UniProtKB-KW"/>
</dbReference>
<dbReference type="PROSITE" id="PS50850">
    <property type="entry name" value="MFS"/>
    <property type="match status" value="1"/>
</dbReference>
<feature type="transmembrane region" description="Helical" evidence="8">
    <location>
        <begin position="267"/>
        <end position="290"/>
    </location>
</feature>